<organism evidence="2 3">
    <name type="scientific">Geodia barretti</name>
    <name type="common">Barrett's horny sponge</name>
    <dbReference type="NCBI Taxonomy" id="519541"/>
    <lineage>
        <taxon>Eukaryota</taxon>
        <taxon>Metazoa</taxon>
        <taxon>Porifera</taxon>
        <taxon>Demospongiae</taxon>
        <taxon>Heteroscleromorpha</taxon>
        <taxon>Tetractinellida</taxon>
        <taxon>Astrophorina</taxon>
        <taxon>Geodiidae</taxon>
        <taxon>Geodia</taxon>
    </lineage>
</organism>
<keyword evidence="3" id="KW-1185">Reference proteome</keyword>
<evidence type="ECO:0000313" key="2">
    <source>
        <dbReference type="EMBL" id="CAI8009975.1"/>
    </source>
</evidence>
<dbReference type="EMBL" id="CASHTH010000999">
    <property type="protein sequence ID" value="CAI8009975.1"/>
    <property type="molecule type" value="Genomic_DNA"/>
</dbReference>
<comment type="caution">
    <text evidence="2">The sequence shown here is derived from an EMBL/GenBank/DDBJ whole genome shotgun (WGS) entry which is preliminary data.</text>
</comment>
<gene>
    <name evidence="2" type="ORF">GBAR_LOCUS6640</name>
</gene>
<reference evidence="2" key="1">
    <citation type="submission" date="2023-03" db="EMBL/GenBank/DDBJ databases">
        <authorList>
            <person name="Steffen K."/>
            <person name="Cardenas P."/>
        </authorList>
    </citation>
    <scope>NUCLEOTIDE SEQUENCE</scope>
</reference>
<dbReference type="PANTHER" id="PTHR11895:SF176">
    <property type="entry name" value="AMIDASE AMID-RELATED"/>
    <property type="match status" value="1"/>
</dbReference>
<dbReference type="SUPFAM" id="SSF75304">
    <property type="entry name" value="Amidase signature (AS) enzymes"/>
    <property type="match status" value="1"/>
</dbReference>
<dbReference type="PANTHER" id="PTHR11895">
    <property type="entry name" value="TRANSAMIDASE"/>
    <property type="match status" value="1"/>
</dbReference>
<dbReference type="InterPro" id="IPR000120">
    <property type="entry name" value="Amidase"/>
</dbReference>
<dbReference type="AlphaFoldDB" id="A0AA35REH5"/>
<name>A0AA35REH5_GEOBA</name>
<protein>
    <submittedName>
        <fullName evidence="2">Amidase AmiD</fullName>
    </submittedName>
</protein>
<feature type="domain" description="Amidase" evidence="1">
    <location>
        <begin position="27"/>
        <end position="420"/>
    </location>
</feature>
<evidence type="ECO:0000259" key="1">
    <source>
        <dbReference type="Pfam" id="PF01425"/>
    </source>
</evidence>
<dbReference type="GO" id="GO:0003824">
    <property type="term" value="F:catalytic activity"/>
    <property type="evidence" value="ECO:0007669"/>
    <property type="project" value="InterPro"/>
</dbReference>
<dbReference type="Pfam" id="PF01425">
    <property type="entry name" value="Amidase"/>
    <property type="match status" value="1"/>
</dbReference>
<accession>A0AA35REH5</accession>
<dbReference type="InterPro" id="IPR023631">
    <property type="entry name" value="Amidase_dom"/>
</dbReference>
<dbReference type="Gene3D" id="3.90.1300.10">
    <property type="entry name" value="Amidase signature (AS) domain"/>
    <property type="match status" value="1"/>
</dbReference>
<dbReference type="InterPro" id="IPR036928">
    <property type="entry name" value="AS_sf"/>
</dbReference>
<dbReference type="Proteomes" id="UP001174909">
    <property type="component" value="Unassembled WGS sequence"/>
</dbReference>
<proteinExistence type="predicted"/>
<sequence>MAETPLHFRTITEVAEAIASKQVSPVEIAAAMLQRIDELDGRLKSYATVMADSAMAAAQKAAQEIDAGMSRGPLHGVPIAVKDLCFTKGVRTMGAAKVLADHVPSFDGTVIAKLKSAGAILLGKLNLTEGAMGGYNPEFDIPKNPWNPDRWTGSSSSGSGVATAAGLCLGSLGSDTGGSIRFPSAACGIVGLKPTWGRVSRYGVLALAESMDHVGPMTRSVADAGIMLEAIAGFDPNDPTSLLNPVPNMLEGIGQGIAGVRIGFDENYATNDIDIELAEAVRAGVEVLATQGAEIVDVQLPDVDEYVSAWPTLCSTEAVLAHAATYPSQRDDYGPWFQGWLDMGAQVSGADYAKANNLRAACTGHLRRVFEGIDVLVCPSMSAPPHVVTPEMLYGAYGARDLKFQRFTVPFDYNGAPDAICAVRHEQRRATVEHSVCRKTLDRTVIVSGWTRL</sequence>
<evidence type="ECO:0000313" key="3">
    <source>
        <dbReference type="Proteomes" id="UP001174909"/>
    </source>
</evidence>